<dbReference type="InterPro" id="IPR036388">
    <property type="entry name" value="WH-like_DNA-bd_sf"/>
</dbReference>
<dbReference type="PANTHER" id="PTHR16305">
    <property type="entry name" value="TESTICULAR SOLUBLE ADENYLYL CYCLASE"/>
    <property type="match status" value="1"/>
</dbReference>
<name>A0A8J3NTL2_9ACTN</name>
<dbReference type="InterPro" id="IPR016032">
    <property type="entry name" value="Sig_transdc_resp-reg_C-effctor"/>
</dbReference>
<dbReference type="GO" id="GO:0006355">
    <property type="term" value="P:regulation of DNA-templated transcription"/>
    <property type="evidence" value="ECO:0007669"/>
    <property type="project" value="InterPro"/>
</dbReference>
<keyword evidence="2" id="KW-0067">ATP-binding</keyword>
<dbReference type="EMBL" id="BONG01000041">
    <property type="protein sequence ID" value="GIF92110.1"/>
    <property type="molecule type" value="Genomic_DNA"/>
</dbReference>
<evidence type="ECO:0000259" key="3">
    <source>
        <dbReference type="PROSITE" id="PS50043"/>
    </source>
</evidence>
<keyword evidence="5" id="KW-1185">Reference proteome</keyword>
<dbReference type="GO" id="GO:0004016">
    <property type="term" value="F:adenylate cyclase activity"/>
    <property type="evidence" value="ECO:0007669"/>
    <property type="project" value="TreeGrafter"/>
</dbReference>
<dbReference type="InterPro" id="IPR025662">
    <property type="entry name" value="Sigma_54_int_dom_ATP-bd_1"/>
</dbReference>
<dbReference type="Pfam" id="PF00196">
    <property type="entry name" value="GerE"/>
    <property type="match status" value="1"/>
</dbReference>
<gene>
    <name evidence="4" type="ORF">Cch02nite_55540</name>
</gene>
<dbReference type="Gene3D" id="1.10.10.10">
    <property type="entry name" value="Winged helix-like DNA-binding domain superfamily/Winged helix DNA-binding domain"/>
    <property type="match status" value="1"/>
</dbReference>
<protein>
    <submittedName>
        <fullName evidence="4">Transcriptional regulator</fullName>
    </submittedName>
</protein>
<feature type="domain" description="HTH luxR-type" evidence="3">
    <location>
        <begin position="863"/>
        <end position="928"/>
    </location>
</feature>
<dbReference type="InterPro" id="IPR011990">
    <property type="entry name" value="TPR-like_helical_dom_sf"/>
</dbReference>
<evidence type="ECO:0000313" key="5">
    <source>
        <dbReference type="Proteomes" id="UP000619293"/>
    </source>
</evidence>
<dbReference type="Proteomes" id="UP000619293">
    <property type="component" value="Unassembled WGS sequence"/>
</dbReference>
<dbReference type="PROSITE" id="PS50043">
    <property type="entry name" value="HTH_LUXR_2"/>
    <property type="match status" value="1"/>
</dbReference>
<dbReference type="InterPro" id="IPR027417">
    <property type="entry name" value="P-loop_NTPase"/>
</dbReference>
<dbReference type="GO" id="GO:0005524">
    <property type="term" value="F:ATP binding"/>
    <property type="evidence" value="ECO:0007669"/>
    <property type="project" value="UniProtKB-KW"/>
</dbReference>
<dbReference type="SMART" id="SM00421">
    <property type="entry name" value="HTH_LUXR"/>
    <property type="match status" value="1"/>
</dbReference>
<evidence type="ECO:0000313" key="4">
    <source>
        <dbReference type="EMBL" id="GIF92110.1"/>
    </source>
</evidence>
<dbReference type="GO" id="GO:0005737">
    <property type="term" value="C:cytoplasm"/>
    <property type="evidence" value="ECO:0007669"/>
    <property type="project" value="TreeGrafter"/>
</dbReference>
<dbReference type="PROSITE" id="PS00675">
    <property type="entry name" value="SIGMA54_INTERACT_1"/>
    <property type="match status" value="1"/>
</dbReference>
<dbReference type="SUPFAM" id="SSF46894">
    <property type="entry name" value="C-terminal effector domain of the bipartite response regulators"/>
    <property type="match status" value="1"/>
</dbReference>
<dbReference type="RefSeq" id="WP_191841875.1">
    <property type="nucleotide sequence ID" value="NZ_BAAALB010000016.1"/>
</dbReference>
<proteinExistence type="predicted"/>
<dbReference type="AlphaFoldDB" id="A0A8J3NTL2"/>
<comment type="caution">
    <text evidence="4">The sequence shown here is derived from an EMBL/GenBank/DDBJ whole genome shotgun (WGS) entry which is preliminary data.</text>
</comment>
<dbReference type="SUPFAM" id="SSF52540">
    <property type="entry name" value="P-loop containing nucleoside triphosphate hydrolases"/>
    <property type="match status" value="1"/>
</dbReference>
<evidence type="ECO:0000256" key="1">
    <source>
        <dbReference type="ARBA" id="ARBA00022741"/>
    </source>
</evidence>
<sequence>MTAGRALYGRRAECEVLDRLLSEVKQDRGATVVLRGESGVGKTALLDYLAEKASALRTYRVSGVESEIELAYASLQQLCAPMLDRLDRLPEPQRDALRGAFGLDERAPPDRLLVGLATLTLLSEVAADRPLLCLVDDFQWLDRASAQALAFAARRLAADPIGLVFAVRVHDDGYQQNDSEYRPGEIELAGLPELVVGGLGDRDARTLLASVVPGPLDERIRERILAEARGNPLALLELPGELTPPELAGGYDLPGGRPPISRTSRIERGYLRRFDGLAPQTRQLLLVAAAEPLGDPALLRRAASRLALPADAAAPAEAAGLITVGARVRFAHPLVRSAVYRSAAPAQRRQAHLALAEATDRRTDPDRRAWHLAAATAVPEESVAQELEHSAQRARSRGGAAAAAAFLQRAAELTPDLRRRGERALAAAQAAGEAGAPAAAKDLLAMAQLSPLDRLQQARCERLRAQLVFYRSRGSDAPDLLLQAARRLAPLDAAMARETYLEALLAAMCTGTGQPQPEVGVRAVAAAARTVPVEPGSQQAADLLLDGLSTQFTQGFPQAVPTLRRALEVSGAGHTGLTLVCLACSLVAMELWEDTAWLNLLEREVRVARQTGTLSMLPVALDYLASYHIQAGDFTAAAAFNDESVALDAAIRVSPPPYSPLMLAAWRGDQQTTAQLTRLGIQDASPRGEGSALVLTEYAAAVLDNGLGRYSSALAAAERAITGDVLVARSWTLTELVEAAAREGRRDVGEQALEQLAERTQASGTQWALGSEARSRALLSEGPPAEELYREAIDRFGHCRMYAHLARAHLVYGEWLRRENRRQDAREHLRRAHDMLTAMGAEAFGERARNELLATGEAVRRRSADTVSDLTPQEALIASRARDGRTNQEIGAELFISPRTVEWHLRKVFAKLAINSRRDLREAALDTKLNGAR</sequence>
<reference evidence="4 5" key="1">
    <citation type="submission" date="2021-01" db="EMBL/GenBank/DDBJ databases">
        <title>Whole genome shotgun sequence of Catellatospora chokoriensis NBRC 107358.</title>
        <authorList>
            <person name="Komaki H."/>
            <person name="Tamura T."/>
        </authorList>
    </citation>
    <scope>NUCLEOTIDE SEQUENCE [LARGE SCALE GENOMIC DNA]</scope>
    <source>
        <strain evidence="4 5">NBRC 107358</strain>
    </source>
</reference>
<dbReference type="CDD" id="cd06170">
    <property type="entry name" value="LuxR_C_like"/>
    <property type="match status" value="1"/>
</dbReference>
<organism evidence="4 5">
    <name type="scientific">Catellatospora chokoriensis</name>
    <dbReference type="NCBI Taxonomy" id="310353"/>
    <lineage>
        <taxon>Bacteria</taxon>
        <taxon>Bacillati</taxon>
        <taxon>Actinomycetota</taxon>
        <taxon>Actinomycetes</taxon>
        <taxon>Micromonosporales</taxon>
        <taxon>Micromonosporaceae</taxon>
        <taxon>Catellatospora</taxon>
    </lineage>
</organism>
<dbReference type="PANTHER" id="PTHR16305:SF35">
    <property type="entry name" value="TRANSCRIPTIONAL ACTIVATOR DOMAIN"/>
    <property type="match status" value="1"/>
</dbReference>
<dbReference type="Pfam" id="PF13191">
    <property type="entry name" value="AAA_16"/>
    <property type="match status" value="1"/>
</dbReference>
<dbReference type="InterPro" id="IPR000792">
    <property type="entry name" value="Tscrpt_reg_LuxR_C"/>
</dbReference>
<dbReference type="Gene3D" id="3.40.50.300">
    <property type="entry name" value="P-loop containing nucleotide triphosphate hydrolases"/>
    <property type="match status" value="1"/>
</dbReference>
<dbReference type="InterPro" id="IPR041664">
    <property type="entry name" value="AAA_16"/>
</dbReference>
<keyword evidence="1" id="KW-0547">Nucleotide-binding</keyword>
<dbReference type="GO" id="GO:0003677">
    <property type="term" value="F:DNA binding"/>
    <property type="evidence" value="ECO:0007669"/>
    <property type="project" value="InterPro"/>
</dbReference>
<dbReference type="PRINTS" id="PR00038">
    <property type="entry name" value="HTHLUXR"/>
</dbReference>
<accession>A0A8J3NTL2</accession>
<evidence type="ECO:0000256" key="2">
    <source>
        <dbReference type="ARBA" id="ARBA00022840"/>
    </source>
</evidence>
<dbReference type="SUPFAM" id="SSF48452">
    <property type="entry name" value="TPR-like"/>
    <property type="match status" value="1"/>
</dbReference>